<protein>
    <submittedName>
        <fullName evidence="2">(rape) hypothetical protein</fullName>
    </submittedName>
</protein>
<evidence type="ECO:0000313" key="2">
    <source>
        <dbReference type="EMBL" id="CAF2151875.1"/>
    </source>
</evidence>
<accession>A0A816XTE3</accession>
<gene>
    <name evidence="2" type="ORF">DARMORV10_A01P25620.1</name>
</gene>
<dbReference type="Proteomes" id="UP001295469">
    <property type="component" value="Chromosome A01"/>
</dbReference>
<evidence type="ECO:0000256" key="1">
    <source>
        <dbReference type="SAM" id="Phobius"/>
    </source>
</evidence>
<organism evidence="2">
    <name type="scientific">Brassica napus</name>
    <name type="common">Rape</name>
    <dbReference type="NCBI Taxonomy" id="3708"/>
    <lineage>
        <taxon>Eukaryota</taxon>
        <taxon>Viridiplantae</taxon>
        <taxon>Streptophyta</taxon>
        <taxon>Embryophyta</taxon>
        <taxon>Tracheophyta</taxon>
        <taxon>Spermatophyta</taxon>
        <taxon>Magnoliopsida</taxon>
        <taxon>eudicotyledons</taxon>
        <taxon>Gunneridae</taxon>
        <taxon>Pentapetalae</taxon>
        <taxon>rosids</taxon>
        <taxon>malvids</taxon>
        <taxon>Brassicales</taxon>
        <taxon>Brassicaceae</taxon>
        <taxon>Brassiceae</taxon>
        <taxon>Brassica</taxon>
    </lineage>
</organism>
<feature type="transmembrane region" description="Helical" evidence="1">
    <location>
        <begin position="12"/>
        <end position="30"/>
    </location>
</feature>
<sequence>LFNDRSPSEARLGFRRLIFVFVFYLFTSAARPRSDSRLFSMPNASDFNNFAARLQPMLLFQSIHIFKIKLLLSSLLVIWTILRLRTVARTFSAVVGPLVIVERVKVFEKIGTVQSTGEEAESTPVKELILKK</sequence>
<dbReference type="AlphaFoldDB" id="A0A816XTE3"/>
<proteinExistence type="predicted"/>
<keyword evidence="1" id="KW-0812">Transmembrane</keyword>
<keyword evidence="1" id="KW-0472">Membrane</keyword>
<dbReference type="EMBL" id="HG994355">
    <property type="protein sequence ID" value="CAF2151875.1"/>
    <property type="molecule type" value="Genomic_DNA"/>
</dbReference>
<feature type="transmembrane region" description="Helical" evidence="1">
    <location>
        <begin position="63"/>
        <end position="82"/>
    </location>
</feature>
<name>A0A816XTE3_BRANA</name>
<reference evidence="2" key="1">
    <citation type="submission" date="2021-01" db="EMBL/GenBank/DDBJ databases">
        <authorList>
            <consortium name="Genoscope - CEA"/>
            <person name="William W."/>
        </authorList>
    </citation>
    <scope>NUCLEOTIDE SEQUENCE</scope>
</reference>
<keyword evidence="1" id="KW-1133">Transmembrane helix</keyword>
<feature type="non-terminal residue" evidence="2">
    <location>
        <position position="1"/>
    </location>
</feature>